<feature type="compositionally biased region" description="Basic and acidic residues" evidence="6">
    <location>
        <begin position="18"/>
        <end position="29"/>
    </location>
</feature>
<dbReference type="RefSeq" id="WP_188633320.1">
    <property type="nucleotide sequence ID" value="NZ_BMNQ01000037.1"/>
</dbReference>
<dbReference type="InterPro" id="IPR004107">
    <property type="entry name" value="Integrase_SAM-like_N"/>
</dbReference>
<dbReference type="GO" id="GO:0003677">
    <property type="term" value="F:DNA binding"/>
    <property type="evidence" value="ECO:0007669"/>
    <property type="project" value="UniProtKB-UniRule"/>
</dbReference>
<evidence type="ECO:0000256" key="2">
    <source>
        <dbReference type="ARBA" id="ARBA00022908"/>
    </source>
</evidence>
<evidence type="ECO:0000256" key="6">
    <source>
        <dbReference type="SAM" id="MobiDB-lite"/>
    </source>
</evidence>
<dbReference type="PROSITE" id="PS51900">
    <property type="entry name" value="CB"/>
    <property type="match status" value="1"/>
</dbReference>
<gene>
    <name evidence="9" type="ORF">GCM10007063_23810</name>
</gene>
<protein>
    <submittedName>
        <fullName evidence="9">Site-specific integrase</fullName>
    </submittedName>
</protein>
<comment type="caution">
    <text evidence="9">The sequence shown here is derived from an EMBL/GenBank/DDBJ whole genome shotgun (WGS) entry which is preliminary data.</text>
</comment>
<evidence type="ECO:0000259" key="8">
    <source>
        <dbReference type="PROSITE" id="PS51900"/>
    </source>
</evidence>
<dbReference type="SUPFAM" id="SSF56349">
    <property type="entry name" value="DNA breaking-rejoining enzymes"/>
    <property type="match status" value="1"/>
</dbReference>
<dbReference type="InterPro" id="IPR010998">
    <property type="entry name" value="Integrase_recombinase_N"/>
</dbReference>
<dbReference type="GO" id="GO:0006310">
    <property type="term" value="P:DNA recombination"/>
    <property type="evidence" value="ECO:0007669"/>
    <property type="project" value="UniProtKB-KW"/>
</dbReference>
<dbReference type="PANTHER" id="PTHR30349:SF64">
    <property type="entry name" value="PROPHAGE INTEGRASE INTD-RELATED"/>
    <property type="match status" value="1"/>
</dbReference>
<sequence>MGYFQKVKAKNKQGYKWKYTEEGPKDPVSGKRRQLTRRADTKKEAKKKAEQAIKGIKDNMGMSLDRNITFQEFSAAWFGSYKKRNKVSTVNVRRKNLKHLNHYLGPSKLESITLDQYQHMLDNLFEKNYAVNTISNIHACASMIFKEAMKKNKILKDPTQFAEMPKKQETVEEIESQEVKELYLEKEELAGFLQAAKVWGLERDYIIFLTLAYTGLRAGELVVLKWKDIDFEKQEISVTKTLYNPNNNTVKYRLVPPKNKGSIRTIGIDEIVLKELEKHQTQQNKLKMQYRDFYYDQGFVFAKSGEYMGYPDFIKTIENRMRRLLKKMGEKEYLTPHSFRHTHTSLLAEAGVSLPEIMERLGHVDDDTTTQVYLHVTKSRKKEASQKFGELMRGIHQL</sequence>
<reference evidence="9" key="2">
    <citation type="submission" date="2020-09" db="EMBL/GenBank/DDBJ databases">
        <authorList>
            <person name="Sun Q."/>
            <person name="Ohkuma M."/>
        </authorList>
    </citation>
    <scope>NUCLEOTIDE SEQUENCE</scope>
    <source>
        <strain evidence="9">JCM 12580</strain>
    </source>
</reference>
<dbReference type="Gene3D" id="1.10.150.130">
    <property type="match status" value="1"/>
</dbReference>
<dbReference type="InterPro" id="IPR013762">
    <property type="entry name" value="Integrase-like_cat_sf"/>
</dbReference>
<name>A0A917PZ77_9BACI</name>
<accession>A0A917PZ77</accession>
<keyword evidence="2" id="KW-0229">DNA integration</keyword>
<dbReference type="Gene3D" id="1.10.443.10">
    <property type="entry name" value="Intergrase catalytic core"/>
    <property type="match status" value="1"/>
</dbReference>
<dbReference type="PANTHER" id="PTHR30349">
    <property type="entry name" value="PHAGE INTEGRASE-RELATED"/>
    <property type="match status" value="1"/>
</dbReference>
<dbReference type="Pfam" id="PF00589">
    <property type="entry name" value="Phage_integrase"/>
    <property type="match status" value="1"/>
</dbReference>
<keyword evidence="4" id="KW-0233">DNA recombination</keyword>
<dbReference type="InterPro" id="IPR044068">
    <property type="entry name" value="CB"/>
</dbReference>
<keyword evidence="10" id="KW-1185">Reference proteome</keyword>
<feature type="domain" description="Tyr recombinase" evidence="7">
    <location>
        <begin position="179"/>
        <end position="386"/>
    </location>
</feature>
<dbReference type="CDD" id="cd01189">
    <property type="entry name" value="INT_ICEBs1_C_like"/>
    <property type="match status" value="1"/>
</dbReference>
<dbReference type="GO" id="GO:0015074">
    <property type="term" value="P:DNA integration"/>
    <property type="evidence" value="ECO:0007669"/>
    <property type="project" value="UniProtKB-KW"/>
</dbReference>
<dbReference type="Pfam" id="PF14659">
    <property type="entry name" value="Phage_int_SAM_3"/>
    <property type="match status" value="1"/>
</dbReference>
<dbReference type="EMBL" id="BMNQ01000037">
    <property type="protein sequence ID" value="GGK00765.1"/>
    <property type="molecule type" value="Genomic_DNA"/>
</dbReference>
<feature type="region of interest" description="Disordered" evidence="6">
    <location>
        <begin position="16"/>
        <end position="47"/>
    </location>
</feature>
<dbReference type="InterPro" id="IPR002104">
    <property type="entry name" value="Integrase_catalytic"/>
</dbReference>
<evidence type="ECO:0000256" key="4">
    <source>
        <dbReference type="ARBA" id="ARBA00023172"/>
    </source>
</evidence>
<evidence type="ECO:0000256" key="3">
    <source>
        <dbReference type="ARBA" id="ARBA00023125"/>
    </source>
</evidence>
<dbReference type="AlphaFoldDB" id="A0A917PZ77"/>
<feature type="domain" description="Core-binding (CB)" evidence="8">
    <location>
        <begin position="68"/>
        <end position="149"/>
    </location>
</feature>
<keyword evidence="3 5" id="KW-0238">DNA-binding</keyword>
<evidence type="ECO:0000313" key="9">
    <source>
        <dbReference type="EMBL" id="GGK00765.1"/>
    </source>
</evidence>
<evidence type="ECO:0000313" key="10">
    <source>
        <dbReference type="Proteomes" id="UP000658382"/>
    </source>
</evidence>
<feature type="compositionally biased region" description="Basic and acidic residues" evidence="6">
    <location>
        <begin position="37"/>
        <end position="47"/>
    </location>
</feature>
<comment type="similarity">
    <text evidence="1">Belongs to the 'phage' integrase family.</text>
</comment>
<organism evidence="9 10">
    <name type="scientific">Lentibacillus kapialis</name>
    <dbReference type="NCBI Taxonomy" id="340214"/>
    <lineage>
        <taxon>Bacteria</taxon>
        <taxon>Bacillati</taxon>
        <taxon>Bacillota</taxon>
        <taxon>Bacilli</taxon>
        <taxon>Bacillales</taxon>
        <taxon>Bacillaceae</taxon>
        <taxon>Lentibacillus</taxon>
    </lineage>
</organism>
<dbReference type="InterPro" id="IPR050090">
    <property type="entry name" value="Tyrosine_recombinase_XerCD"/>
</dbReference>
<dbReference type="InterPro" id="IPR011010">
    <property type="entry name" value="DNA_brk_join_enz"/>
</dbReference>
<proteinExistence type="inferred from homology"/>
<evidence type="ECO:0000256" key="5">
    <source>
        <dbReference type="PROSITE-ProRule" id="PRU01248"/>
    </source>
</evidence>
<reference evidence="9" key="1">
    <citation type="journal article" date="2014" name="Int. J. Syst. Evol. Microbiol.">
        <title>Complete genome sequence of Corynebacterium casei LMG S-19264T (=DSM 44701T), isolated from a smear-ripened cheese.</title>
        <authorList>
            <consortium name="US DOE Joint Genome Institute (JGI-PGF)"/>
            <person name="Walter F."/>
            <person name="Albersmeier A."/>
            <person name="Kalinowski J."/>
            <person name="Ruckert C."/>
        </authorList>
    </citation>
    <scope>NUCLEOTIDE SEQUENCE</scope>
    <source>
        <strain evidence="9">JCM 12580</strain>
    </source>
</reference>
<evidence type="ECO:0000256" key="1">
    <source>
        <dbReference type="ARBA" id="ARBA00008857"/>
    </source>
</evidence>
<dbReference type="PROSITE" id="PS51898">
    <property type="entry name" value="TYR_RECOMBINASE"/>
    <property type="match status" value="1"/>
</dbReference>
<dbReference type="Proteomes" id="UP000658382">
    <property type="component" value="Unassembled WGS sequence"/>
</dbReference>
<evidence type="ECO:0000259" key="7">
    <source>
        <dbReference type="PROSITE" id="PS51898"/>
    </source>
</evidence>